<organism evidence="1 2">
    <name type="scientific">Massilia horti</name>
    <dbReference type="NCBI Taxonomy" id="2562153"/>
    <lineage>
        <taxon>Bacteria</taxon>
        <taxon>Pseudomonadati</taxon>
        <taxon>Pseudomonadota</taxon>
        <taxon>Betaproteobacteria</taxon>
        <taxon>Burkholderiales</taxon>
        <taxon>Oxalobacteraceae</taxon>
        <taxon>Telluria group</taxon>
        <taxon>Massilia</taxon>
    </lineage>
</organism>
<dbReference type="EMBL" id="SPUM01000100">
    <property type="protein sequence ID" value="TFW31123.1"/>
    <property type="molecule type" value="Genomic_DNA"/>
</dbReference>
<dbReference type="AlphaFoldDB" id="A0A4Y9SZX1"/>
<evidence type="ECO:0008006" key="3">
    <source>
        <dbReference type="Google" id="ProtNLM"/>
    </source>
</evidence>
<keyword evidence="2" id="KW-1185">Reference proteome</keyword>
<accession>A0A4Y9SZX1</accession>
<sequence length="156" mass="18041">MVLEVQKKDSRGYFVLPQAPEEAGYYVYGTPPDGEGQYAHHAMMSMLLFVEREWAATDRRKFGVGNISLAGGEPYEKHETHKSGLEVDVRPIRKDGRHDQVFWYQRDLYDHDATAKLIGIFHAYAGVRTILFNDTSIPFVKPFKDHDHHFHVQLRP</sequence>
<dbReference type="InterPro" id="IPR009045">
    <property type="entry name" value="Zn_M74/Hedgehog-like"/>
</dbReference>
<evidence type="ECO:0000313" key="2">
    <source>
        <dbReference type="Proteomes" id="UP000297258"/>
    </source>
</evidence>
<dbReference type="SUPFAM" id="SSF55166">
    <property type="entry name" value="Hedgehog/DD-peptidase"/>
    <property type="match status" value="1"/>
</dbReference>
<dbReference type="OrthoDB" id="8756136at2"/>
<dbReference type="RefSeq" id="WP_135190461.1">
    <property type="nucleotide sequence ID" value="NZ_SPUM01000100.1"/>
</dbReference>
<evidence type="ECO:0000313" key="1">
    <source>
        <dbReference type="EMBL" id="TFW31123.1"/>
    </source>
</evidence>
<gene>
    <name evidence="1" type="ORF">E4O92_14570</name>
</gene>
<dbReference type="Proteomes" id="UP000297258">
    <property type="component" value="Unassembled WGS sequence"/>
</dbReference>
<proteinExistence type="predicted"/>
<comment type="caution">
    <text evidence="1">The sequence shown here is derived from an EMBL/GenBank/DDBJ whole genome shotgun (WGS) entry which is preliminary data.</text>
</comment>
<dbReference type="Gene3D" id="3.30.1380.10">
    <property type="match status" value="1"/>
</dbReference>
<protein>
    <recommendedName>
        <fullName evidence="3">Penicillin-insensitive murein endopeptidase</fullName>
    </recommendedName>
</protein>
<name>A0A4Y9SZX1_9BURK</name>
<reference evidence="1 2" key="1">
    <citation type="submission" date="2019-03" db="EMBL/GenBank/DDBJ databases">
        <title>Draft genome of Massilia hortus sp. nov., a novel bacterial species of the Oxalobacteraceae family.</title>
        <authorList>
            <person name="Peta V."/>
            <person name="Raths R."/>
            <person name="Bucking H."/>
        </authorList>
    </citation>
    <scope>NUCLEOTIDE SEQUENCE [LARGE SCALE GENOMIC DNA]</scope>
    <source>
        <strain evidence="1 2">ONC3</strain>
    </source>
</reference>